<accession>A0A1X0RSR8</accession>
<evidence type="ECO:0000256" key="10">
    <source>
        <dbReference type="ARBA" id="ARBA00022777"/>
    </source>
</evidence>
<evidence type="ECO:0000256" key="17">
    <source>
        <dbReference type="PROSITE-ProRule" id="PRU10141"/>
    </source>
</evidence>
<feature type="region of interest" description="Disordered" evidence="19">
    <location>
        <begin position="775"/>
        <end position="861"/>
    </location>
</feature>
<evidence type="ECO:0000256" key="14">
    <source>
        <dbReference type="ARBA" id="ARBA00047899"/>
    </source>
</evidence>
<dbReference type="GO" id="GO:0016433">
    <property type="term" value="F:rRNA (adenine) methyltransferase activity"/>
    <property type="evidence" value="ECO:0007669"/>
    <property type="project" value="UniProtKB-ARBA"/>
</dbReference>
<dbReference type="GO" id="GO:0005737">
    <property type="term" value="C:cytoplasm"/>
    <property type="evidence" value="ECO:0007669"/>
    <property type="project" value="TreeGrafter"/>
</dbReference>
<dbReference type="InterPro" id="IPR041715">
    <property type="entry name" value="HisRS-like_core"/>
</dbReference>
<dbReference type="GO" id="GO:0004694">
    <property type="term" value="F:eukaryotic translation initiation factor 2alpha kinase activity"/>
    <property type="evidence" value="ECO:0007669"/>
    <property type="project" value="UniProtKB-ARBA"/>
</dbReference>
<evidence type="ECO:0000256" key="12">
    <source>
        <dbReference type="ARBA" id="ARBA00023242"/>
    </source>
</evidence>
<dbReference type="Gene3D" id="3.10.110.10">
    <property type="entry name" value="Ubiquitin Conjugating Enzyme"/>
    <property type="match status" value="1"/>
</dbReference>
<dbReference type="CDD" id="cd02440">
    <property type="entry name" value="AdoMet_MTases"/>
    <property type="match status" value="1"/>
</dbReference>
<dbReference type="InterPro" id="IPR029063">
    <property type="entry name" value="SAM-dependent_MTases_sf"/>
</dbReference>
<dbReference type="Gene3D" id="1.10.10.2150">
    <property type="entry name" value="Ribosomal RNA-processing protein 8, N-terminal domain"/>
    <property type="match status" value="1"/>
</dbReference>
<keyword evidence="8" id="KW-0949">S-adenosyl-L-methionine</keyword>
<dbReference type="Pfam" id="PF05773">
    <property type="entry name" value="RWD"/>
    <property type="match status" value="1"/>
</dbReference>
<dbReference type="SUPFAM" id="SSF53335">
    <property type="entry name" value="S-adenosyl-L-methionine-dependent methyltransferases"/>
    <property type="match status" value="1"/>
</dbReference>
<dbReference type="InterPro" id="IPR042036">
    <property type="entry name" value="RRP8_N"/>
</dbReference>
<evidence type="ECO:0000256" key="6">
    <source>
        <dbReference type="ARBA" id="ARBA00022603"/>
    </source>
</evidence>
<evidence type="ECO:0000259" key="21">
    <source>
        <dbReference type="PROSITE" id="PS50908"/>
    </source>
</evidence>
<evidence type="ECO:0000259" key="20">
    <source>
        <dbReference type="PROSITE" id="PS50011"/>
    </source>
</evidence>
<dbReference type="CDD" id="cd23823">
    <property type="entry name" value="RWD_GCN2"/>
    <property type="match status" value="1"/>
</dbReference>
<feature type="compositionally biased region" description="Acidic residues" evidence="19">
    <location>
        <begin position="786"/>
        <end position="800"/>
    </location>
</feature>
<evidence type="ECO:0000256" key="9">
    <source>
        <dbReference type="ARBA" id="ARBA00022741"/>
    </source>
</evidence>
<feature type="region of interest" description="Disordered" evidence="19">
    <location>
        <begin position="716"/>
        <end position="743"/>
    </location>
</feature>
<dbReference type="SMART" id="SM00591">
    <property type="entry name" value="RWD"/>
    <property type="match status" value="1"/>
</dbReference>
<dbReference type="PROSITE" id="PS50908">
    <property type="entry name" value="RWD"/>
    <property type="match status" value="1"/>
</dbReference>
<protein>
    <recommendedName>
        <fullName evidence="3">non-specific serine/threonine protein kinase</fullName>
        <ecNumber evidence="3">2.7.11.1</ecNumber>
    </recommendedName>
    <alternativeName>
        <fullName evidence="16">Ribosomal RNA-processing protein 8</fullName>
    </alternativeName>
</protein>
<feature type="domain" description="RWD" evidence="21">
    <location>
        <begin position="12"/>
        <end position="125"/>
    </location>
</feature>
<feature type="domain" description="Protein kinase" evidence="20">
    <location>
        <begin position="262"/>
        <end position="548"/>
    </location>
</feature>
<feature type="domain" description="Protein kinase" evidence="20">
    <location>
        <begin position="642"/>
        <end position="1090"/>
    </location>
</feature>
<dbReference type="InterPro" id="IPR016135">
    <property type="entry name" value="UBQ-conjugating_enzyme/RWD"/>
</dbReference>
<dbReference type="InterPro" id="IPR000719">
    <property type="entry name" value="Prot_kinase_dom"/>
</dbReference>
<dbReference type="Pfam" id="PF00069">
    <property type="entry name" value="Pkinase"/>
    <property type="match status" value="4"/>
</dbReference>
<dbReference type="PROSITE" id="PS50011">
    <property type="entry name" value="PROTEIN_KINASE_DOM"/>
    <property type="match status" value="2"/>
</dbReference>
<keyword evidence="4" id="KW-0723">Serine/threonine-protein kinase</keyword>
<evidence type="ECO:0000256" key="19">
    <source>
        <dbReference type="SAM" id="MobiDB-lite"/>
    </source>
</evidence>
<dbReference type="CDD" id="cd14046">
    <property type="entry name" value="STKc_EIF2AK4_GCN2_rpt2"/>
    <property type="match status" value="1"/>
</dbReference>
<name>A0A1X0RSR8_RHIZD</name>
<dbReference type="FunFam" id="1.10.10.2150:FF:000001">
    <property type="entry name" value="Ribosomal RNA-processing protein 8"/>
    <property type="match status" value="1"/>
</dbReference>
<keyword evidence="11 17" id="KW-0067">ATP-binding</keyword>
<dbReference type="Gene3D" id="3.40.50.800">
    <property type="entry name" value="Anticodon-binding domain"/>
    <property type="match status" value="1"/>
</dbReference>
<dbReference type="GO" id="GO:0009893">
    <property type="term" value="P:positive regulation of metabolic process"/>
    <property type="evidence" value="ECO:0007669"/>
    <property type="project" value="UniProtKB-ARBA"/>
</dbReference>
<evidence type="ECO:0000256" key="1">
    <source>
        <dbReference type="ARBA" id="ARBA00004604"/>
    </source>
</evidence>
<evidence type="ECO:0000256" key="4">
    <source>
        <dbReference type="ARBA" id="ARBA00022527"/>
    </source>
</evidence>
<keyword evidence="6" id="KW-0489">Methyltransferase</keyword>
<evidence type="ECO:0000256" key="2">
    <source>
        <dbReference type="ARBA" id="ARBA00006301"/>
    </source>
</evidence>
<dbReference type="Pfam" id="PF12745">
    <property type="entry name" value="HGTP_anticodon2"/>
    <property type="match status" value="1"/>
</dbReference>
<dbReference type="PROSITE" id="PS00107">
    <property type="entry name" value="PROTEIN_KINASE_ATP"/>
    <property type="match status" value="1"/>
</dbReference>
<comment type="similarity">
    <text evidence="2">Belongs to the methyltransferase superfamily. RRP8 family.</text>
</comment>
<dbReference type="EC" id="2.7.11.1" evidence="3"/>
<dbReference type="InterPro" id="IPR008271">
    <property type="entry name" value="Ser/Thr_kinase_AS"/>
</dbReference>
<dbReference type="InterPro" id="IPR050339">
    <property type="entry name" value="CC_SR_Kinase"/>
</dbReference>
<feature type="region of interest" description="Disordered" evidence="19">
    <location>
        <begin position="1757"/>
        <end position="1905"/>
    </location>
</feature>
<dbReference type="InterPro" id="IPR007823">
    <property type="entry name" value="RRP8"/>
</dbReference>
<keyword evidence="12" id="KW-0539">Nucleus</keyword>
<evidence type="ECO:0000256" key="15">
    <source>
        <dbReference type="ARBA" id="ARBA00048679"/>
    </source>
</evidence>
<dbReference type="InterPro" id="IPR017441">
    <property type="entry name" value="Protein_kinase_ATP_BS"/>
</dbReference>
<evidence type="ECO:0000256" key="11">
    <source>
        <dbReference type="ARBA" id="ARBA00022840"/>
    </source>
</evidence>
<feature type="compositionally biased region" description="Basic and acidic residues" evidence="19">
    <location>
        <begin position="1803"/>
        <end position="1855"/>
    </location>
</feature>
<dbReference type="InterPro" id="IPR045864">
    <property type="entry name" value="aa-tRNA-synth_II/BPL/LPL"/>
</dbReference>
<evidence type="ECO:0000256" key="3">
    <source>
        <dbReference type="ARBA" id="ARBA00012513"/>
    </source>
</evidence>
<dbReference type="SMART" id="SM00220">
    <property type="entry name" value="S_TKc"/>
    <property type="match status" value="2"/>
</dbReference>
<sequence>MNLEELKEIQTNEIEALKAIFMEDYQEVVNKTAWKVAHTDPEFILHLRPLGVEGDEAHVTVDLKVRFPRSYPNKPPELHLINPQGLSPHLVQQLSTSLQKAAHELLGQEMMYDLSDHVRAFLANHNMPPSATSKLTLHEQMIIRNEQDLKVEKERELEELDRIRKEREAELRVQSDMMNEKIQQDIERKREHARAAMEQRQQRLVGFTDTAEDDFHLDMQDINPGFESSGDIKFITFENMVNVPIDKEEKDVISKTISFHTVALGPCLGKGVVGETFTAQPVNYKLMGTNSASEDVDNLLLPALLAVKRVDISGSYYTTQAGKRKLQDIERELDRLRTIRHPHIVNIYDARLDRSEMDRNSWILHVLMEYEQGGSLYDLLKKCGGGLRLTIVRKYMKQLLWALNHIHLSGFVCKEIRSHTIFCSSNQSVKLADISYNKRLHDLNKSNSLVERSEDTSSSELTISWLSPEVRERPGVYGRKNDIWCLGVVFIEMIWGVEVTKEFGDFDAFMRTASTEIPAAANIFARRILEPDPKKRPTAIDLMNDPFFAGDTDSVISEQVAEPVITGNVAPHIHSSKSNIRGRAPLMTMASEPLMLPPPVNALAPQQLYEPSNYVGARNSTSNISNDIAALNFTASRYKTDFEEIEFLGKGGFGEVIKVRNRLDGRLYAIKKIRLDPKDSEDLKKILREVHSLSSLHHQYVVRYFATWFEDEDGSNLKGSASDSEGFSDEDDLEESEYDEEDGDVSAYKQFDDFLSIDKHRSKSKSRSYSAIRFDDDTSTSASSDSDADFVSEDDDDDGSDFISFAPDSADNNTATAGESTSSSVTPTTNKAKMTLMKKAVDNTRKRSKEDKSSDSQRQHQRTRVLYIQMEYCEKKTLRDVIDEGIDEQEAWRLFRQVLEGLVHIHSQGMIHRDLKPANIFLDSNNDVKIGDFGLATSNQTLADGQIFSRTASQVRLFNQPGENSNISTSYTGYSTSSQHNLEESMTTGVGTTFYVSPEVMSNPTTGTTSGMRYNQKVDMFSLGVIFFEMCYQFSTGMQRAVVLNELRNGKFPEDFPTNYTNQKRIITMLLSPQPKDRPNSFELLRSDLLPPKLEDEYIKECVRTIANPNTPYYDKLMSAMFSQSADRLKDLTYDYQTSMEIPFDQYSHIFFDRIREQMTKIFRRHGAIDISAPLLIPKNNLYEWNWKNPVYLMDSRGSLNQLPYDQTVPFARFVSRQKGFPELKRFTFDRVYRENQSGGQPEAVLEADFDIVHRETAAPMVPDAEVLKVVEEVLEELPPYKNGGFYFMVNHTNIADLILDSCRVPPDIRKGVLVALSSLGRAPSFAAVRNVLKLKFHLQRSVLDELSSFNIYGDLETVARKVEALLSGSHKAVFKENISALRTLLNVSKYIGIHHKIVFHPLLVYNNHFYKGGMVFEAVTDTIDSKRKDVLAVGGRYDFLIQHFAHPNATANRKLRAVGVNIAVQKLIRHLDMHQSEQVKHLMKAKNEKMRSFGLWAPKRCDVYVASFGKVLLQERLDLVHELWSHGIRAQFQYDDEEQNNLSPEDLVSLCKKACINWVVIVKHKNSESNKGETTVKVKDVLRRTETEVSKTDLCQWLTAEINEQIRVDSIARVRNKHELKSKDASDSVRNDPFSLELSKGEGMEQKKMAFDVNIVFSESRGKERTKIKHKHKTAITDKAIHRISPIIEDLKKDVQVVAFDLPKDVVRYMVGYNFWQDDDYKKLLEHINVNQQDTLSKPLFEASGWALPKKIAPQDVKKANKKKTNEEQSKEVKATKEADQLQAQLSTLTSSKKKAKNNKKRVLEEEGNRAEKPNQKKIKHDNSKKVEQKNEKKEKIENKPVKKEKLQQKKKLQELLAKTNKTKPEQTKPAHDNEKTLKTTTQEKQKTPQTPVNNKTDLDAGLTPLQRKMKEKLSGARFRWLNEQLYTTPGDKSFKLFQEKPELFDEYHEGFRHQVESWPVNPVDVIIDQLRRLPKSTVIADLGCGDAMIAQTLKNHKVLSFDLIAKNDFVTACDISKLPLEANSVDVAVFSLSLMGTNYIDFLKEAHRVLKVGGELKIAEVVSRFSDVDAFITLLEELGFDFMDKDDDNKMFIMLYFTKQPNYEEEIEDEVLAGLSKTQKRALKKGAGLTTPKAKLQKKAQKLLKPCLYKKR</sequence>
<dbReference type="Proteomes" id="UP000242381">
    <property type="component" value="Unassembled WGS sequence"/>
</dbReference>
<comment type="subcellular location">
    <subcellularLocation>
        <location evidence="1">Nucleus</location>
        <location evidence="1">Nucleolus</location>
    </subcellularLocation>
</comment>
<dbReference type="PANTHER" id="PTHR11042:SF136">
    <property type="entry name" value="EIF-2-ALPHA KINASE GCN2"/>
    <property type="match status" value="1"/>
</dbReference>
<keyword evidence="10" id="KW-0418">Kinase</keyword>
<dbReference type="EMBL" id="KV921440">
    <property type="protein sequence ID" value="ORE15075.1"/>
    <property type="molecule type" value="Genomic_DNA"/>
</dbReference>
<feature type="compositionally biased region" description="Basic and acidic residues" evidence="19">
    <location>
        <begin position="839"/>
        <end position="858"/>
    </location>
</feature>
<evidence type="ECO:0000256" key="18">
    <source>
        <dbReference type="SAM" id="Coils"/>
    </source>
</evidence>
<comment type="similarity">
    <text evidence="13">Belongs to the protein kinase superfamily. Ser/Thr protein kinase family. GCN2 subfamily.</text>
</comment>
<dbReference type="VEuPathDB" id="FungiDB:BCV72DRAFT_38355"/>
<dbReference type="Gene3D" id="3.30.930.10">
    <property type="entry name" value="Bira Bifunctional Protein, Domain 2"/>
    <property type="match status" value="1"/>
</dbReference>
<keyword evidence="5" id="KW-0698">rRNA processing</keyword>
<dbReference type="SUPFAM" id="SSF54495">
    <property type="entry name" value="UBC-like"/>
    <property type="match status" value="1"/>
</dbReference>
<evidence type="ECO:0000256" key="16">
    <source>
        <dbReference type="ARBA" id="ARBA00076672"/>
    </source>
</evidence>
<dbReference type="SUPFAM" id="SSF55681">
    <property type="entry name" value="Class II aaRS and biotin synthetases"/>
    <property type="match status" value="1"/>
</dbReference>
<feature type="compositionally biased region" description="Polar residues" evidence="19">
    <location>
        <begin position="1783"/>
        <end position="1792"/>
    </location>
</feature>
<dbReference type="GO" id="GO:0005524">
    <property type="term" value="F:ATP binding"/>
    <property type="evidence" value="ECO:0007669"/>
    <property type="project" value="UniProtKB-UniRule"/>
</dbReference>
<dbReference type="PANTHER" id="PTHR11042">
    <property type="entry name" value="EUKARYOTIC TRANSLATION INITIATION FACTOR 2-ALPHA KINASE EIF2-ALPHA KINASE -RELATED"/>
    <property type="match status" value="1"/>
</dbReference>
<dbReference type="FunFam" id="3.40.50.800:FF:000009">
    <property type="entry name" value="Eukaryotic translation initiation factor 2-alpha kinase"/>
    <property type="match status" value="1"/>
</dbReference>
<dbReference type="GO" id="GO:0005730">
    <property type="term" value="C:nucleolus"/>
    <property type="evidence" value="ECO:0007669"/>
    <property type="project" value="UniProtKB-SubCell"/>
</dbReference>
<feature type="compositionally biased region" description="Basic and acidic residues" evidence="19">
    <location>
        <begin position="1757"/>
        <end position="1781"/>
    </location>
</feature>
<proteinExistence type="inferred from homology"/>
<dbReference type="SUPFAM" id="SSF56112">
    <property type="entry name" value="Protein kinase-like (PK-like)"/>
    <property type="match status" value="2"/>
</dbReference>
<dbReference type="Pfam" id="PF05148">
    <property type="entry name" value="Methyltransf_8"/>
    <property type="match status" value="1"/>
</dbReference>
<dbReference type="Gene3D" id="1.10.510.10">
    <property type="entry name" value="Transferase(Phosphotransferase) domain 1"/>
    <property type="match status" value="2"/>
</dbReference>
<dbReference type="OMA" id="IKRYHIT"/>
<gene>
    <name evidence="22" type="ORF">BCV71DRAFT_266889</name>
</gene>
<dbReference type="PROSITE" id="PS00108">
    <property type="entry name" value="PROTEIN_KINASE_ST"/>
    <property type="match status" value="1"/>
</dbReference>
<dbReference type="InterPro" id="IPR024435">
    <property type="entry name" value="HisRS-related_dom"/>
</dbReference>
<dbReference type="CDD" id="cd14012">
    <property type="entry name" value="PK_eIF2AK_GCN2_rpt1"/>
    <property type="match status" value="1"/>
</dbReference>
<reference evidence="22 23" key="1">
    <citation type="journal article" date="2016" name="Proc. Natl. Acad. Sci. U.S.A.">
        <title>Lipid metabolic changes in an early divergent fungus govern the establishment of a mutualistic symbiosis with endobacteria.</title>
        <authorList>
            <person name="Lastovetsky O.A."/>
            <person name="Gaspar M.L."/>
            <person name="Mondo S.J."/>
            <person name="LaButti K.M."/>
            <person name="Sandor L."/>
            <person name="Grigoriev I.V."/>
            <person name="Henry S.A."/>
            <person name="Pawlowska T.E."/>
        </authorList>
    </citation>
    <scope>NUCLEOTIDE SEQUENCE [LARGE SCALE GENOMIC DNA]</scope>
    <source>
        <strain evidence="22 23">ATCC 11559</strain>
    </source>
</reference>
<evidence type="ECO:0000313" key="22">
    <source>
        <dbReference type="EMBL" id="ORE15075.1"/>
    </source>
</evidence>
<evidence type="ECO:0000256" key="8">
    <source>
        <dbReference type="ARBA" id="ARBA00022691"/>
    </source>
</evidence>
<evidence type="ECO:0000313" key="23">
    <source>
        <dbReference type="Proteomes" id="UP000242381"/>
    </source>
</evidence>
<evidence type="ECO:0000256" key="5">
    <source>
        <dbReference type="ARBA" id="ARBA00022552"/>
    </source>
</evidence>
<keyword evidence="18" id="KW-0175">Coiled coil</keyword>
<feature type="coiled-coil region" evidence="18">
    <location>
        <begin position="143"/>
        <end position="203"/>
    </location>
</feature>
<dbReference type="FunFam" id="3.10.110.10:FF:000050">
    <property type="entry name" value="eIF-2-alpha kinase GCN2"/>
    <property type="match status" value="1"/>
</dbReference>
<feature type="binding site" evidence="17">
    <location>
        <position position="672"/>
    </location>
    <ligand>
        <name>ATP</name>
        <dbReference type="ChEBI" id="CHEBI:30616"/>
    </ligand>
</feature>
<feature type="compositionally biased region" description="Basic residues" evidence="19">
    <location>
        <begin position="1793"/>
        <end position="1802"/>
    </location>
</feature>
<organism evidence="22 23">
    <name type="scientific">Rhizopus microsporus</name>
    <dbReference type="NCBI Taxonomy" id="58291"/>
    <lineage>
        <taxon>Eukaryota</taxon>
        <taxon>Fungi</taxon>
        <taxon>Fungi incertae sedis</taxon>
        <taxon>Mucoromycota</taxon>
        <taxon>Mucoromycotina</taxon>
        <taxon>Mucoromycetes</taxon>
        <taxon>Mucorales</taxon>
        <taxon>Mucorineae</taxon>
        <taxon>Rhizopodaceae</taxon>
        <taxon>Rhizopus</taxon>
    </lineage>
</organism>
<comment type="catalytic activity">
    <reaction evidence="15">
        <text>L-seryl-[protein] + ATP = O-phospho-L-seryl-[protein] + ADP + H(+)</text>
        <dbReference type="Rhea" id="RHEA:17989"/>
        <dbReference type="Rhea" id="RHEA-COMP:9863"/>
        <dbReference type="Rhea" id="RHEA-COMP:11604"/>
        <dbReference type="ChEBI" id="CHEBI:15378"/>
        <dbReference type="ChEBI" id="CHEBI:29999"/>
        <dbReference type="ChEBI" id="CHEBI:30616"/>
        <dbReference type="ChEBI" id="CHEBI:83421"/>
        <dbReference type="ChEBI" id="CHEBI:456216"/>
        <dbReference type="EC" id="2.7.11.1"/>
    </reaction>
</comment>
<keyword evidence="9 17" id="KW-0547">Nucleotide-binding</keyword>
<feature type="compositionally biased region" description="Acidic residues" evidence="19">
    <location>
        <begin position="726"/>
        <end position="743"/>
    </location>
</feature>
<dbReference type="GO" id="GO:0007165">
    <property type="term" value="P:signal transduction"/>
    <property type="evidence" value="ECO:0007669"/>
    <property type="project" value="UniProtKB-ARBA"/>
</dbReference>
<dbReference type="InterPro" id="IPR011009">
    <property type="entry name" value="Kinase-like_dom_sf"/>
</dbReference>
<dbReference type="SUPFAM" id="SSF52954">
    <property type="entry name" value="Class II aaRS ABD-related"/>
    <property type="match status" value="1"/>
</dbReference>
<dbReference type="InterPro" id="IPR006575">
    <property type="entry name" value="RWD_dom"/>
</dbReference>
<evidence type="ECO:0000256" key="7">
    <source>
        <dbReference type="ARBA" id="ARBA00022679"/>
    </source>
</evidence>
<evidence type="ECO:0000256" key="13">
    <source>
        <dbReference type="ARBA" id="ARBA00037982"/>
    </source>
</evidence>
<dbReference type="Pfam" id="PF13393">
    <property type="entry name" value="tRNA-synt_His"/>
    <property type="match status" value="1"/>
</dbReference>
<comment type="catalytic activity">
    <reaction evidence="14">
        <text>L-threonyl-[protein] + ATP = O-phospho-L-threonyl-[protein] + ADP + H(+)</text>
        <dbReference type="Rhea" id="RHEA:46608"/>
        <dbReference type="Rhea" id="RHEA-COMP:11060"/>
        <dbReference type="Rhea" id="RHEA-COMP:11605"/>
        <dbReference type="ChEBI" id="CHEBI:15378"/>
        <dbReference type="ChEBI" id="CHEBI:30013"/>
        <dbReference type="ChEBI" id="CHEBI:30616"/>
        <dbReference type="ChEBI" id="CHEBI:61977"/>
        <dbReference type="ChEBI" id="CHEBI:456216"/>
        <dbReference type="EC" id="2.7.11.1"/>
    </reaction>
</comment>
<dbReference type="InterPro" id="IPR036621">
    <property type="entry name" value="Anticodon-bd_dom_sf"/>
</dbReference>
<dbReference type="Gene3D" id="3.40.50.150">
    <property type="entry name" value="Vaccinia Virus protein VP39"/>
    <property type="match status" value="1"/>
</dbReference>
<feature type="compositionally biased region" description="Basic and acidic residues" evidence="19">
    <location>
        <begin position="1864"/>
        <end position="1888"/>
    </location>
</feature>
<keyword evidence="7" id="KW-0808">Transferase</keyword>
<dbReference type="Gene3D" id="3.30.200.20">
    <property type="entry name" value="Phosphorylase Kinase, domain 1"/>
    <property type="match status" value="1"/>
</dbReference>
<feature type="compositionally biased region" description="Polar residues" evidence="19">
    <location>
        <begin position="810"/>
        <end position="832"/>
    </location>
</feature>